<keyword evidence="3" id="KW-1185">Reference proteome</keyword>
<dbReference type="OrthoDB" id="4510758at2"/>
<reference evidence="2 3" key="1">
    <citation type="submission" date="2019-04" db="EMBL/GenBank/DDBJ databases">
        <authorList>
            <person name="Seth-Smith MB H."/>
            <person name="Seth-Smith H."/>
        </authorList>
    </citation>
    <scope>NUCLEOTIDE SEQUENCE [LARGE SCALE GENOMIC DNA]</scope>
    <source>
        <strain evidence="2">USB-603019</strain>
    </source>
</reference>
<organism evidence="2 3">
    <name type="scientific">Lawsonella clevelandensis</name>
    <dbReference type="NCBI Taxonomy" id="1528099"/>
    <lineage>
        <taxon>Bacteria</taxon>
        <taxon>Bacillati</taxon>
        <taxon>Actinomycetota</taxon>
        <taxon>Actinomycetes</taxon>
        <taxon>Mycobacteriales</taxon>
        <taxon>Lawsonellaceae</taxon>
        <taxon>Lawsonella</taxon>
    </lineage>
</organism>
<feature type="chain" id="PRO_5022669079" evidence="1">
    <location>
        <begin position="34"/>
        <end position="361"/>
    </location>
</feature>
<evidence type="ECO:0000313" key="2">
    <source>
        <dbReference type="EMBL" id="VHO01129.1"/>
    </source>
</evidence>
<dbReference type="Proteomes" id="UP000324288">
    <property type="component" value="Chromosome"/>
</dbReference>
<dbReference type="GeneID" id="84895080"/>
<dbReference type="PANTHER" id="PTHR48098:SF1">
    <property type="entry name" value="DIACYLGLYCEROL ACYLTRANSFERASE_MYCOLYLTRANSFERASE AG85A"/>
    <property type="match status" value="1"/>
</dbReference>
<name>A0A5E3ZXR3_9ACTN</name>
<dbReference type="PANTHER" id="PTHR48098">
    <property type="entry name" value="ENTEROCHELIN ESTERASE-RELATED"/>
    <property type="match status" value="1"/>
</dbReference>
<keyword evidence="2" id="KW-0012">Acyltransferase</keyword>
<dbReference type="SUPFAM" id="SSF53474">
    <property type="entry name" value="alpha/beta-Hydrolases"/>
    <property type="match status" value="1"/>
</dbReference>
<protein>
    <submittedName>
        <fullName evidence="2">Diacylglycerol acyltransferase/mycolyltransferase Ag85C</fullName>
    </submittedName>
</protein>
<dbReference type="RefSeq" id="WP_053962229.1">
    <property type="nucleotide sequence ID" value="NZ_CAJPTR010000021.1"/>
</dbReference>
<dbReference type="InterPro" id="IPR029058">
    <property type="entry name" value="AB_hydrolase_fold"/>
</dbReference>
<keyword evidence="1" id="KW-0732">Signal</keyword>
<dbReference type="EMBL" id="LR584267">
    <property type="protein sequence ID" value="VHO01129.1"/>
    <property type="molecule type" value="Genomic_DNA"/>
</dbReference>
<feature type="signal peptide" evidence="1">
    <location>
        <begin position="1"/>
        <end position="33"/>
    </location>
</feature>
<gene>
    <name evidence="2" type="primary">fbpC_2</name>
    <name evidence="2" type="ORF">LC603019_01173</name>
</gene>
<accession>A0A5E3ZXR3</accession>
<sequence>MTTPSPRLLSGTLAALLLASGALIPSAVPSAMAVEQDPNGPVNEPYPKVPVGVPLVGHHYTAHRSYLRPGCRWDVFGRGLQHCQVYSQAMKRSIPVEILPAKTAGNPRTIMALDGLNDDNNHNGFVIAGNMQARLVNYDVTLVAPISGDYAAGTYYTDYVAPLDSGKIIRWETFLVRELPAYLERNFQVPNRRKSTALVGLSMGAVGILNLAQRFPQRYTAVNAMSGFYTLSRPLRAGGMAIGSQMVGYQPRNIWGPWPNGQWKAHDPSLNITRYTMPVRASCGNGTSLTGVKPPTFAVVAEVASHVDTEDFQEMVAQAPNRKNFTFRIANKGAHNWAFWENDLYHHGGFVFLLRSLGLSH</sequence>
<dbReference type="AlphaFoldDB" id="A0A5E3ZXR3"/>
<dbReference type="Pfam" id="PF00756">
    <property type="entry name" value="Esterase"/>
    <property type="match status" value="1"/>
</dbReference>
<proteinExistence type="predicted"/>
<dbReference type="InterPro" id="IPR050583">
    <property type="entry name" value="Mycobacterial_A85_antigen"/>
</dbReference>
<evidence type="ECO:0000256" key="1">
    <source>
        <dbReference type="SAM" id="SignalP"/>
    </source>
</evidence>
<dbReference type="Gene3D" id="3.40.50.1820">
    <property type="entry name" value="alpha/beta hydrolase"/>
    <property type="match status" value="1"/>
</dbReference>
<dbReference type="GO" id="GO:0016747">
    <property type="term" value="F:acyltransferase activity, transferring groups other than amino-acyl groups"/>
    <property type="evidence" value="ECO:0007669"/>
    <property type="project" value="TreeGrafter"/>
</dbReference>
<dbReference type="InterPro" id="IPR000801">
    <property type="entry name" value="Esterase-like"/>
</dbReference>
<keyword evidence="2" id="KW-0808">Transferase</keyword>
<evidence type="ECO:0000313" key="3">
    <source>
        <dbReference type="Proteomes" id="UP000324288"/>
    </source>
</evidence>